<evidence type="ECO:0000313" key="3">
    <source>
        <dbReference type="EMBL" id="NGP75341.1"/>
    </source>
</evidence>
<dbReference type="NCBIfam" id="NF009773">
    <property type="entry name" value="PRK13270.1"/>
    <property type="match status" value="1"/>
</dbReference>
<dbReference type="InterPro" id="IPR012341">
    <property type="entry name" value="6hp_glycosidase-like_sf"/>
</dbReference>
<dbReference type="PROSITE" id="PS00928">
    <property type="entry name" value="TREHALASE_2"/>
    <property type="match status" value="1"/>
</dbReference>
<dbReference type="InterPro" id="IPR008928">
    <property type="entry name" value="6-hairpin_glycosidase_sf"/>
</dbReference>
<keyword evidence="2" id="KW-0326">Glycosidase</keyword>
<dbReference type="Proteomes" id="UP000473278">
    <property type="component" value="Unassembled WGS sequence"/>
</dbReference>
<gene>
    <name evidence="3" type="primary">treF</name>
    <name evidence="3" type="ORF">G3570_01760</name>
</gene>
<dbReference type="SUPFAM" id="SSF48208">
    <property type="entry name" value="Six-hairpin glycosidases"/>
    <property type="match status" value="1"/>
</dbReference>
<protein>
    <submittedName>
        <fullName evidence="3">Alpha,alpha-trehalase TreF</fullName>
    </submittedName>
</protein>
<organism evidence="3 4">
    <name type="scientific">Halalkalibaculum roseum</name>
    <dbReference type="NCBI Taxonomy" id="2709311"/>
    <lineage>
        <taxon>Bacteria</taxon>
        <taxon>Pseudomonadati</taxon>
        <taxon>Balneolota</taxon>
        <taxon>Balneolia</taxon>
        <taxon>Balneolales</taxon>
        <taxon>Balneolaceae</taxon>
        <taxon>Halalkalibaculum</taxon>
    </lineage>
</organism>
<dbReference type="PRINTS" id="PR00744">
    <property type="entry name" value="GLHYDRLASE37"/>
</dbReference>
<evidence type="ECO:0000256" key="2">
    <source>
        <dbReference type="ARBA" id="ARBA00023295"/>
    </source>
</evidence>
<evidence type="ECO:0000313" key="4">
    <source>
        <dbReference type="Proteomes" id="UP000473278"/>
    </source>
</evidence>
<dbReference type="GO" id="GO:0005993">
    <property type="term" value="P:trehalose catabolic process"/>
    <property type="evidence" value="ECO:0007669"/>
    <property type="project" value="TreeGrafter"/>
</dbReference>
<keyword evidence="4" id="KW-1185">Reference proteome</keyword>
<comment type="caution">
    <text evidence="3">The sequence shown here is derived from an EMBL/GenBank/DDBJ whole genome shotgun (WGS) entry which is preliminary data.</text>
</comment>
<dbReference type="Pfam" id="PF01204">
    <property type="entry name" value="Trehalase"/>
    <property type="match status" value="1"/>
</dbReference>
<dbReference type="PANTHER" id="PTHR23403:SF1">
    <property type="entry name" value="TREHALASE"/>
    <property type="match status" value="1"/>
</dbReference>
<dbReference type="PANTHER" id="PTHR23403">
    <property type="entry name" value="TREHALASE"/>
    <property type="match status" value="1"/>
</dbReference>
<accession>A0A6M1SJ42</accession>
<keyword evidence="1" id="KW-0378">Hydrolase</keyword>
<reference evidence="3 4" key="1">
    <citation type="submission" date="2020-02" db="EMBL/GenBank/DDBJ databases">
        <title>Balneolaceae bacterium YR4-1, complete genome.</title>
        <authorList>
            <person name="Li Y."/>
            <person name="Wu S."/>
        </authorList>
    </citation>
    <scope>NUCLEOTIDE SEQUENCE [LARGE SCALE GENOMIC DNA]</scope>
    <source>
        <strain evidence="3 4">YR4-1</strain>
    </source>
</reference>
<evidence type="ECO:0000256" key="1">
    <source>
        <dbReference type="ARBA" id="ARBA00022801"/>
    </source>
</evidence>
<dbReference type="Gene3D" id="1.50.10.10">
    <property type="match status" value="1"/>
</dbReference>
<dbReference type="EMBL" id="JAALLT010000001">
    <property type="protein sequence ID" value="NGP75341.1"/>
    <property type="molecule type" value="Genomic_DNA"/>
</dbReference>
<dbReference type="RefSeq" id="WP_165138561.1">
    <property type="nucleotide sequence ID" value="NZ_JAALLT010000001.1"/>
</dbReference>
<dbReference type="InterPro" id="IPR018232">
    <property type="entry name" value="Glyco_hydro_37_CS"/>
</dbReference>
<dbReference type="GO" id="GO:0004555">
    <property type="term" value="F:alpha,alpha-trehalase activity"/>
    <property type="evidence" value="ECO:0007669"/>
    <property type="project" value="InterPro"/>
</dbReference>
<proteinExistence type="predicted"/>
<sequence>MKTINPEIVDRFIQLSGPLFEDVQQSGIFKDSKTFVDCIPKTNPEEIRSAYNEQRSKPHFNLKAFVYEYFRMPDEDETEVFKSGETMDKHIEKLWDYLSRRPDEEVSDFSTLIPLPHPYIVPGGRFREIYYWDTYFTAEGLAAAGRLDTVKNLTRNFAYLIEKVGHVPNGNRYYYVSRSQPPFFVMLVDLIARMEGEEAIEEFIPALKQEYDFWMEGSSDLSEGETHGRVVKKEGCILNRYWDDRPLPREESWREDFELATDLDPKQSEVRYRHLRAGAESGWDFTSRWFRDEESLKTIRTTEILPVDLNALLWYLEHRLGQWTKEQRYVEASLQRKTAFDDLFWDQEKEFYFDFDLEQGSRTEVWSMAGAYPIYTGLASDEQADFIAHALEDKFLKEGGLVTSLHSTGQQWDHPNGWAPLQWIAVQGLMNYGHNPLAKTIAKRWLKLNESVFNRTGKMMEKYNVCDLSLEAGGGEYPLQDGFGWTNGVAVALKSLFDL</sequence>
<name>A0A6M1SJ42_9BACT</name>
<dbReference type="AlphaFoldDB" id="A0A6M1SJ42"/>
<dbReference type="InterPro" id="IPR001661">
    <property type="entry name" value="Glyco_hydro_37"/>
</dbReference>
<dbReference type="PROSITE" id="PS00927">
    <property type="entry name" value="TREHALASE_1"/>
    <property type="match status" value="1"/>
</dbReference>